<dbReference type="AlphaFoldDB" id="A0A3B0VYJ5"/>
<dbReference type="SUPFAM" id="SSF53067">
    <property type="entry name" value="Actin-like ATPase domain"/>
    <property type="match status" value="1"/>
</dbReference>
<keyword evidence="4" id="KW-0997">Cell inner membrane</keyword>
<dbReference type="EMBL" id="UOFA01000192">
    <property type="protein sequence ID" value="VAW45430.1"/>
    <property type="molecule type" value="Genomic_DNA"/>
</dbReference>
<evidence type="ECO:0000256" key="5">
    <source>
        <dbReference type="ARBA" id="ARBA00022692"/>
    </source>
</evidence>
<dbReference type="InterPro" id="IPR025691">
    <property type="entry name" value="GspL_pp_dom"/>
</dbReference>
<evidence type="ECO:0000256" key="6">
    <source>
        <dbReference type="ARBA" id="ARBA00022927"/>
    </source>
</evidence>
<organism evidence="11">
    <name type="scientific">hydrothermal vent metagenome</name>
    <dbReference type="NCBI Taxonomy" id="652676"/>
    <lineage>
        <taxon>unclassified sequences</taxon>
        <taxon>metagenomes</taxon>
        <taxon>ecological metagenomes</taxon>
    </lineage>
</organism>
<keyword evidence="2" id="KW-0813">Transport</keyword>
<dbReference type="InterPro" id="IPR007812">
    <property type="entry name" value="T2SS_protein-GspL"/>
</dbReference>
<feature type="domain" description="GspL periplasmic" evidence="10">
    <location>
        <begin position="201"/>
        <end position="335"/>
    </location>
</feature>
<accession>A0A3B0VYJ5</accession>
<dbReference type="Pfam" id="PF05134">
    <property type="entry name" value="T2SSL"/>
    <property type="match status" value="1"/>
</dbReference>
<evidence type="ECO:0000256" key="1">
    <source>
        <dbReference type="ARBA" id="ARBA00004377"/>
    </source>
</evidence>
<dbReference type="GO" id="GO:0015628">
    <property type="term" value="P:protein secretion by the type II secretion system"/>
    <property type="evidence" value="ECO:0007669"/>
    <property type="project" value="InterPro"/>
</dbReference>
<keyword evidence="7" id="KW-1133">Transmembrane helix</keyword>
<evidence type="ECO:0000259" key="10">
    <source>
        <dbReference type="Pfam" id="PF12693"/>
    </source>
</evidence>
<dbReference type="Pfam" id="PF12693">
    <property type="entry name" value="GspL_C"/>
    <property type="match status" value="1"/>
</dbReference>
<name>A0A3B0VYJ5_9ZZZZ</name>
<comment type="subcellular location">
    <subcellularLocation>
        <location evidence="1">Cell inner membrane</location>
        <topology evidence="1">Single-pass membrane protein</topology>
    </subcellularLocation>
</comment>
<dbReference type="GO" id="GO:0015627">
    <property type="term" value="C:type II protein secretion system complex"/>
    <property type="evidence" value="ECO:0007669"/>
    <property type="project" value="InterPro"/>
</dbReference>
<feature type="domain" description="GspL cytoplasmic actin-ATPase-like" evidence="9">
    <location>
        <begin position="8"/>
        <end position="160"/>
    </location>
</feature>
<dbReference type="NCBIfam" id="TIGR01709">
    <property type="entry name" value="typeII_sec_gspL"/>
    <property type="match status" value="1"/>
</dbReference>
<gene>
    <name evidence="11" type="ORF">MNBD_GAMMA02-1112</name>
</gene>
<evidence type="ECO:0000313" key="11">
    <source>
        <dbReference type="EMBL" id="VAW45430.1"/>
    </source>
</evidence>
<evidence type="ECO:0000256" key="7">
    <source>
        <dbReference type="ARBA" id="ARBA00022989"/>
    </source>
</evidence>
<keyword evidence="5" id="KW-0812">Transmembrane</keyword>
<feature type="non-terminal residue" evidence="11">
    <location>
        <position position="1"/>
    </location>
</feature>
<protein>
    <recommendedName>
        <fullName evidence="12">GspL periplasmic domain-containing protein</fullName>
    </recommendedName>
</protein>
<evidence type="ECO:0000256" key="2">
    <source>
        <dbReference type="ARBA" id="ARBA00022448"/>
    </source>
</evidence>
<dbReference type="PIRSF" id="PIRSF015761">
    <property type="entry name" value="Protein_L"/>
    <property type="match status" value="1"/>
</dbReference>
<keyword evidence="6" id="KW-0653">Protein transport</keyword>
<evidence type="ECO:0000256" key="3">
    <source>
        <dbReference type="ARBA" id="ARBA00022475"/>
    </source>
</evidence>
<dbReference type="Gene3D" id="3.30.420.380">
    <property type="match status" value="1"/>
</dbReference>
<dbReference type="GO" id="GO:0005886">
    <property type="term" value="C:plasma membrane"/>
    <property type="evidence" value="ECO:0007669"/>
    <property type="project" value="UniProtKB-SubCell"/>
</dbReference>
<keyword evidence="8" id="KW-0472">Membrane</keyword>
<sequence>HLLSGVALHILVPASWVYHTQTHVASKNTELLAKSIPFAIEEELSNEVEDNYYAFRLNEDGSQYVIAIEKVHLNQLNDQIESHHLDVEAIHSEVDWLPAQPTEVSIWSDAGTALLKLGQDQAMRVANSQINQLLAVFGQDKQQIICNEAAVIDYADLPIKNNLTAADCCRYLLSQNAINLYIDEIKTKQSESNSGSRGVLKMLLGLLIVSWFLVQGIQWYALQQSIADIKQLQKELFTQNYPNAAPSELVDPFAALQSRLKIKNAPSTQNQSMLIVAIDKLGQTLKQQQSVKLNGLRLVDQKMELQIVAPNMTVINDFHQLLQQYASDYSVQIGVNELGDDNTFKSILTMVPR</sequence>
<evidence type="ECO:0000256" key="4">
    <source>
        <dbReference type="ARBA" id="ARBA00022519"/>
    </source>
</evidence>
<evidence type="ECO:0000259" key="9">
    <source>
        <dbReference type="Pfam" id="PF05134"/>
    </source>
</evidence>
<reference evidence="11" key="1">
    <citation type="submission" date="2018-06" db="EMBL/GenBank/DDBJ databases">
        <authorList>
            <person name="Zhirakovskaya E."/>
        </authorList>
    </citation>
    <scope>NUCLEOTIDE SEQUENCE</scope>
</reference>
<evidence type="ECO:0000256" key="8">
    <source>
        <dbReference type="ARBA" id="ARBA00023136"/>
    </source>
</evidence>
<keyword evidence="3" id="KW-1003">Cell membrane</keyword>
<dbReference type="InterPro" id="IPR043129">
    <property type="entry name" value="ATPase_NBD"/>
</dbReference>
<proteinExistence type="predicted"/>
<dbReference type="GO" id="GO:0009276">
    <property type="term" value="C:Gram-negative-bacterium-type cell wall"/>
    <property type="evidence" value="ECO:0007669"/>
    <property type="project" value="InterPro"/>
</dbReference>
<dbReference type="InterPro" id="IPR024230">
    <property type="entry name" value="GspL_cyto_dom"/>
</dbReference>
<evidence type="ECO:0008006" key="12">
    <source>
        <dbReference type="Google" id="ProtNLM"/>
    </source>
</evidence>